<dbReference type="EMBL" id="CM047942">
    <property type="protein sequence ID" value="KAI9901920.1"/>
    <property type="molecule type" value="Genomic_DNA"/>
</dbReference>
<comment type="caution">
    <text evidence="1">The sequence shown here is derived from an EMBL/GenBank/DDBJ whole genome shotgun (WGS) entry which is preliminary data.</text>
</comment>
<accession>A0ACC0V6B3</accession>
<sequence length="226" mass="23128">MKTRSSVLLAAAASVASTASASPTLGGAAVSGQSTHYGGNLNGGMCSFSTYALPSGTFGTAFSGSAWQDAGVCGACLEVTGPQGNTIKAMIVDQCPECSEGQLDLFIDAFGQLADPGTGIVSTSYNFVACDIASPLVLKNKSGTSPYWFSMQAFNANEPVESLEVSTDGGATWKSTARQPYNFFEEPSGFGVDSVDVRVTSSMGKTIVVKGVSVEADLETSAGSNF</sequence>
<gene>
    <name evidence="1" type="ORF">N3K66_003737</name>
</gene>
<name>A0ACC0V6B3_9HYPO</name>
<protein>
    <submittedName>
        <fullName evidence="1">Uncharacterized protein</fullName>
    </submittedName>
</protein>
<reference evidence="1" key="1">
    <citation type="submission" date="2022-10" db="EMBL/GenBank/DDBJ databases">
        <title>Complete Genome of Trichothecium roseum strain YXFP-22015, a Plant Pathogen Isolated from Citrus.</title>
        <authorList>
            <person name="Wang Y."/>
            <person name="Zhu L."/>
        </authorList>
    </citation>
    <scope>NUCLEOTIDE SEQUENCE</scope>
    <source>
        <strain evidence="1">YXFP-22015</strain>
    </source>
</reference>
<evidence type="ECO:0000313" key="2">
    <source>
        <dbReference type="Proteomes" id="UP001163324"/>
    </source>
</evidence>
<keyword evidence="2" id="KW-1185">Reference proteome</keyword>
<dbReference type="Proteomes" id="UP001163324">
    <property type="component" value="Chromosome 3"/>
</dbReference>
<proteinExistence type="predicted"/>
<evidence type="ECO:0000313" key="1">
    <source>
        <dbReference type="EMBL" id="KAI9901920.1"/>
    </source>
</evidence>
<organism evidence="1 2">
    <name type="scientific">Trichothecium roseum</name>
    <dbReference type="NCBI Taxonomy" id="47278"/>
    <lineage>
        <taxon>Eukaryota</taxon>
        <taxon>Fungi</taxon>
        <taxon>Dikarya</taxon>
        <taxon>Ascomycota</taxon>
        <taxon>Pezizomycotina</taxon>
        <taxon>Sordariomycetes</taxon>
        <taxon>Hypocreomycetidae</taxon>
        <taxon>Hypocreales</taxon>
        <taxon>Hypocreales incertae sedis</taxon>
        <taxon>Trichothecium</taxon>
    </lineage>
</organism>